<dbReference type="OrthoDB" id="6630982at2759"/>
<proteinExistence type="predicted"/>
<gene>
    <name evidence="3 4 5" type="primary">LOC127748930</name>
</gene>
<dbReference type="RefSeq" id="XP_052120614.1">
    <property type="nucleotide sequence ID" value="XM_052264654.1"/>
</dbReference>
<reference evidence="3 4" key="1">
    <citation type="submission" date="2025-04" db="UniProtKB">
        <authorList>
            <consortium name="RefSeq"/>
        </authorList>
    </citation>
    <scope>IDENTIFICATION</scope>
    <source>
        <tissue evidence="3 4">Whole organism</tissue>
    </source>
</reference>
<evidence type="ECO:0000313" key="3">
    <source>
        <dbReference type="RefSeq" id="XP_052120614.1"/>
    </source>
</evidence>
<accession>A0A9C6U3W2</accession>
<dbReference type="KEGG" id="foc:127748930"/>
<dbReference type="PANTHER" id="PTHR19871:SF28">
    <property type="entry name" value="AAA+ ATPASE DOMAIN-CONTAINING PROTEIN"/>
    <property type="match status" value="1"/>
</dbReference>
<evidence type="ECO:0000256" key="1">
    <source>
        <dbReference type="SAM" id="MobiDB-lite"/>
    </source>
</evidence>
<sequence length="423" mass="46581">MATEDVLEVLRGRTRTGDALPAPKQVKVFISCDRAEFAEERRMLLEQVGPDLQTQYDNSGFEIELVDMHYGSAETCDPLLDPHMFDDHLEDIRDSFRVNQLCFFLVLVGDEARAAPPPVLLDAALHRELLAGADPESRTLLQRWLVPAKDGAARLREPAREPREQQQQFQRVLAALRDGARRIGPASPAAAQAAVLLQSGLHRQLMFALSLDPDARKGIMSITRQGRPGPSVEPLSSALAEHLPPENRGSVKPPASGNYEDEAYSDSFQLQARLVVGGGMRRAISARVEPSVKNKSVMDIYQEALCHLALCQRLGSGQGPGDQQRPALDGVLAEVRTRLQAQHASAERHPPLLLVGQPGTGKSTLLATIYREAEAWLGCPVNRIVRICGQSLLHVCERIYVHGVLCNRVPCRALQSRQCNYSL</sequence>
<dbReference type="RefSeq" id="XP_052120615.1">
    <property type="nucleotide sequence ID" value="XM_052264655.1"/>
</dbReference>
<protein>
    <submittedName>
        <fullName evidence="3 4">Uncharacterized protein LOC127748930</fullName>
    </submittedName>
</protein>
<evidence type="ECO:0000313" key="2">
    <source>
        <dbReference type="Proteomes" id="UP000504606"/>
    </source>
</evidence>
<dbReference type="InterPro" id="IPR027417">
    <property type="entry name" value="P-loop_NTPase"/>
</dbReference>
<dbReference type="PANTHER" id="PTHR19871">
    <property type="entry name" value="BETA TRANSDUCIN-RELATED PROTEIN"/>
    <property type="match status" value="1"/>
</dbReference>
<dbReference type="SUPFAM" id="SSF52540">
    <property type="entry name" value="P-loop containing nucleoside triphosphate hydrolases"/>
    <property type="match status" value="1"/>
</dbReference>
<dbReference type="GeneID" id="127748930"/>
<dbReference type="AlphaFoldDB" id="A0A9C6U3W2"/>
<organism evidence="2 3">
    <name type="scientific">Frankliniella occidentalis</name>
    <name type="common">Western flower thrips</name>
    <name type="synonym">Euthrips occidentalis</name>
    <dbReference type="NCBI Taxonomy" id="133901"/>
    <lineage>
        <taxon>Eukaryota</taxon>
        <taxon>Metazoa</taxon>
        <taxon>Ecdysozoa</taxon>
        <taxon>Arthropoda</taxon>
        <taxon>Hexapoda</taxon>
        <taxon>Insecta</taxon>
        <taxon>Pterygota</taxon>
        <taxon>Neoptera</taxon>
        <taxon>Paraneoptera</taxon>
        <taxon>Thysanoptera</taxon>
        <taxon>Terebrantia</taxon>
        <taxon>Thripoidea</taxon>
        <taxon>Thripidae</taxon>
        <taxon>Frankliniella</taxon>
    </lineage>
</organism>
<keyword evidence="2" id="KW-1185">Reference proteome</keyword>
<dbReference type="InterPro" id="IPR052752">
    <property type="entry name" value="NACHT-WD_repeat"/>
</dbReference>
<evidence type="ECO:0000313" key="5">
    <source>
        <dbReference type="RefSeq" id="XP_052120616.1"/>
    </source>
</evidence>
<dbReference type="Proteomes" id="UP000504606">
    <property type="component" value="Unplaced"/>
</dbReference>
<feature type="region of interest" description="Disordered" evidence="1">
    <location>
        <begin position="241"/>
        <end position="260"/>
    </location>
</feature>
<dbReference type="RefSeq" id="XP_052120616.1">
    <property type="nucleotide sequence ID" value="XM_052264656.1"/>
</dbReference>
<name>A0A9C6U3W2_FRAOC</name>
<evidence type="ECO:0000313" key="4">
    <source>
        <dbReference type="RefSeq" id="XP_052120615.1"/>
    </source>
</evidence>